<dbReference type="OrthoDB" id="7495837at2"/>
<evidence type="ECO:0000256" key="4">
    <source>
        <dbReference type="ARBA" id="ARBA00023002"/>
    </source>
</evidence>
<dbReference type="InterPro" id="IPR046952">
    <property type="entry name" value="GSHR/TRXR-like"/>
</dbReference>
<dbReference type="PROSITE" id="PS00076">
    <property type="entry name" value="PYRIDINE_REDOX_1"/>
    <property type="match status" value="1"/>
</dbReference>
<dbReference type="InterPro" id="IPR036188">
    <property type="entry name" value="FAD/NAD-bd_sf"/>
</dbReference>
<dbReference type="GO" id="GO:0006749">
    <property type="term" value="P:glutathione metabolic process"/>
    <property type="evidence" value="ECO:0007669"/>
    <property type="project" value="TreeGrafter"/>
</dbReference>
<comment type="cofactor">
    <cofactor evidence="8">
        <name>FAD</name>
        <dbReference type="ChEBI" id="CHEBI:57692"/>
    </cofactor>
    <text evidence="8">Binds 1 FAD per subunit.</text>
</comment>
<evidence type="ECO:0000256" key="6">
    <source>
        <dbReference type="ARBA" id="ARBA00023284"/>
    </source>
</evidence>
<dbReference type="NCBIfam" id="NF004776">
    <property type="entry name" value="PRK06116.1"/>
    <property type="match status" value="1"/>
</dbReference>
<dbReference type="InterPro" id="IPR001100">
    <property type="entry name" value="Pyr_nuc-diS_OxRdtase"/>
</dbReference>
<feature type="disulfide bond" description="Redox-active" evidence="9">
    <location>
        <begin position="43"/>
        <end position="48"/>
    </location>
</feature>
<keyword evidence="5" id="KW-1015">Disulfide bond</keyword>
<dbReference type="GO" id="GO:0004362">
    <property type="term" value="F:glutathione-disulfide reductase (NADPH) activity"/>
    <property type="evidence" value="ECO:0007669"/>
    <property type="project" value="TreeGrafter"/>
</dbReference>
<dbReference type="InterPro" id="IPR012999">
    <property type="entry name" value="Pyr_OxRdtase_I_AS"/>
</dbReference>
<dbReference type="SUPFAM" id="SSF51905">
    <property type="entry name" value="FAD/NAD(P)-binding domain"/>
    <property type="match status" value="1"/>
</dbReference>
<evidence type="ECO:0000256" key="3">
    <source>
        <dbReference type="ARBA" id="ARBA00022827"/>
    </source>
</evidence>
<evidence type="ECO:0000256" key="2">
    <source>
        <dbReference type="ARBA" id="ARBA00022630"/>
    </source>
</evidence>
<dbReference type="Pfam" id="PF02852">
    <property type="entry name" value="Pyr_redox_dim"/>
    <property type="match status" value="1"/>
</dbReference>
<evidence type="ECO:0000313" key="14">
    <source>
        <dbReference type="Proteomes" id="UP000001494"/>
    </source>
</evidence>
<evidence type="ECO:0000256" key="1">
    <source>
        <dbReference type="ARBA" id="ARBA00007532"/>
    </source>
</evidence>
<dbReference type="PRINTS" id="PR00368">
    <property type="entry name" value="FADPNR"/>
</dbReference>
<protein>
    <submittedName>
        <fullName evidence="13">FAD-dependent pyridine nucleotide-disulfide oxidoreductase</fullName>
    </submittedName>
</protein>
<keyword evidence="6 10" id="KW-0676">Redox-active center</keyword>
<dbReference type="RefSeq" id="WP_014500339.1">
    <property type="nucleotide sequence ID" value="NC_017262.1"/>
</dbReference>
<feature type="active site" description="Proton acceptor" evidence="7">
    <location>
        <position position="437"/>
    </location>
</feature>
<dbReference type="EMBL" id="CP002850">
    <property type="protein sequence ID" value="AEH61976.1"/>
    <property type="molecule type" value="Genomic_DNA"/>
</dbReference>
<dbReference type="GO" id="GO:0034599">
    <property type="term" value="P:cellular response to oxidative stress"/>
    <property type="evidence" value="ECO:0007669"/>
    <property type="project" value="TreeGrafter"/>
</dbReference>
<evidence type="ECO:0000256" key="9">
    <source>
        <dbReference type="PIRSR" id="PIRSR000350-4"/>
    </source>
</evidence>
<dbReference type="InterPro" id="IPR004099">
    <property type="entry name" value="Pyr_nucl-diS_OxRdtase_dimer"/>
</dbReference>
<dbReference type="eggNOG" id="COG1249">
    <property type="taxonomic scope" value="Bacteria"/>
</dbReference>
<feature type="binding site" evidence="8">
    <location>
        <position position="263"/>
    </location>
    <ligand>
        <name>NAD(+)</name>
        <dbReference type="ChEBI" id="CHEBI:57540"/>
    </ligand>
</feature>
<reference evidence="13 14" key="1">
    <citation type="journal article" date="2011" name="J. Bacteriol.">
        <title>Genome sequence of the ethanol-producing Zymomonas mobilis subsp. mobilis lectotype strain ATCC 10988.</title>
        <authorList>
            <person name="Pappas K.M."/>
            <person name="Kouvelis V.N."/>
            <person name="Saunders E."/>
            <person name="Brettin T.S."/>
            <person name="Bruce D."/>
            <person name="Detter C."/>
            <person name="Balakireva M."/>
            <person name="Han C.S."/>
            <person name="Savvakis G."/>
            <person name="Kyrpides N.C."/>
            <person name="Typas M.A."/>
        </authorList>
    </citation>
    <scope>NUCLEOTIDE SEQUENCE [LARGE SCALE GENOMIC DNA]</scope>
    <source>
        <strain evidence="14">ATCC 10988 / DSM 424 / CCUG 17860 / LMG 404 / NCIMB 8938 / NRRL B-806 / ZM1</strain>
    </source>
</reference>
<dbReference type="Gene3D" id="3.30.390.30">
    <property type="match status" value="1"/>
</dbReference>
<keyword evidence="8" id="KW-0547">Nucleotide-binding</keyword>
<dbReference type="GO" id="GO:0045454">
    <property type="term" value="P:cell redox homeostasis"/>
    <property type="evidence" value="ECO:0007669"/>
    <property type="project" value="InterPro"/>
</dbReference>
<feature type="binding site" evidence="8">
    <location>
        <position position="304"/>
    </location>
    <ligand>
        <name>FAD</name>
        <dbReference type="ChEBI" id="CHEBI:57692"/>
    </ligand>
</feature>
<dbReference type="InterPro" id="IPR016156">
    <property type="entry name" value="FAD/NAD-linked_Rdtase_dimer_sf"/>
</dbReference>
<evidence type="ECO:0000259" key="12">
    <source>
        <dbReference type="Pfam" id="PF07992"/>
    </source>
</evidence>
<evidence type="ECO:0000259" key="11">
    <source>
        <dbReference type="Pfam" id="PF02852"/>
    </source>
</evidence>
<name>A0A0H3FZI3_ZYMMA</name>
<sequence>MTDYDFDLFVIGAGSGGVRASRIAASHGASVAIAEEYRIGGTCVIRGCVPKKMLYYAADFAADLKKAQRFGWTLPEKKFDWSTLRDVVLSDVTRLEGLYTQTLDNNHITHYKEHAVIEGANQIRLASGKKITARYILVAVGAEPAKLDIPGAEYAVTSNEMFLLPSLPKRALVVGGGYIANEFAGILNSFGVETTIATHGDRILRGYDEEIAARLVEIGQGHGIDYRFNADIARIDKDSSGRLTTHFKDGSQIESDLVLFAIGRVAKSRDLGLDKADVKTNDRGAILVDEENRTSCPSIYAVGDVTDRVQLTPVAIREGQAFADRVFGHKAASVDYDTIPTAVFSHPPLASAGLTEEEAKKRYKNIKIYKSNFRPMRNALIDSPDRALYKMVVDGDSDKVLGLHLIGQDSPEIIQLAAVAIKAGLTKQAFNDTVALHPSSAEELVLMR</sequence>
<dbReference type="AlphaFoldDB" id="A0A0H3FZI3"/>
<organism evidence="13 14">
    <name type="scientific">Zymomonas mobilis subsp. mobilis (strain ATCC 10988 / DSM 424 / LMG 404 / NCIMB 8938 / NRRL B-806 / ZM1)</name>
    <dbReference type="NCBI Taxonomy" id="555217"/>
    <lineage>
        <taxon>Bacteria</taxon>
        <taxon>Pseudomonadati</taxon>
        <taxon>Pseudomonadota</taxon>
        <taxon>Alphaproteobacteria</taxon>
        <taxon>Sphingomonadales</taxon>
        <taxon>Zymomonadaceae</taxon>
        <taxon>Zymomonas</taxon>
    </lineage>
</organism>
<dbReference type="KEGG" id="zmm:Zmob_0123"/>
<evidence type="ECO:0000256" key="8">
    <source>
        <dbReference type="PIRSR" id="PIRSR000350-3"/>
    </source>
</evidence>
<dbReference type="Gene3D" id="3.50.50.60">
    <property type="entry name" value="FAD/NAD(P)-binding domain"/>
    <property type="match status" value="2"/>
</dbReference>
<dbReference type="PRINTS" id="PR00411">
    <property type="entry name" value="PNDRDTASEI"/>
</dbReference>
<dbReference type="GO" id="GO:0005829">
    <property type="term" value="C:cytosol"/>
    <property type="evidence" value="ECO:0007669"/>
    <property type="project" value="TreeGrafter"/>
</dbReference>
<dbReference type="PANTHER" id="PTHR42737:SF2">
    <property type="entry name" value="GLUTATHIONE REDUCTASE"/>
    <property type="match status" value="1"/>
</dbReference>
<dbReference type="PIRSF" id="PIRSF000350">
    <property type="entry name" value="Mercury_reductase_MerA"/>
    <property type="match status" value="1"/>
</dbReference>
<proteinExistence type="inferred from homology"/>
<keyword evidence="2 10" id="KW-0285">Flavoprotein</keyword>
<evidence type="ECO:0000256" key="7">
    <source>
        <dbReference type="PIRSR" id="PIRSR000350-2"/>
    </source>
</evidence>
<feature type="binding site" evidence="8">
    <location>
        <begin position="175"/>
        <end position="182"/>
    </location>
    <ligand>
        <name>NAD(+)</name>
        <dbReference type="ChEBI" id="CHEBI:57540"/>
    </ligand>
</feature>
<dbReference type="Proteomes" id="UP000001494">
    <property type="component" value="Chromosome"/>
</dbReference>
<dbReference type="SUPFAM" id="SSF55424">
    <property type="entry name" value="FAD/NAD-linked reductases, dimerisation (C-terminal) domain"/>
    <property type="match status" value="1"/>
</dbReference>
<evidence type="ECO:0000256" key="5">
    <source>
        <dbReference type="ARBA" id="ARBA00023157"/>
    </source>
</evidence>
<keyword evidence="3 8" id="KW-0274">FAD</keyword>
<comment type="similarity">
    <text evidence="1 10">Belongs to the class-I pyridine nucleotide-disulfide oxidoreductase family.</text>
</comment>
<feature type="domain" description="Pyridine nucleotide-disulphide oxidoreductase dimerisation" evidence="11">
    <location>
        <begin position="339"/>
        <end position="446"/>
    </location>
</feature>
<keyword evidence="4 10" id="KW-0560">Oxidoreductase</keyword>
<evidence type="ECO:0000313" key="13">
    <source>
        <dbReference type="EMBL" id="AEH61976.1"/>
    </source>
</evidence>
<dbReference type="GO" id="GO:0050660">
    <property type="term" value="F:flavin adenine dinucleotide binding"/>
    <property type="evidence" value="ECO:0007669"/>
    <property type="project" value="InterPro"/>
</dbReference>
<evidence type="ECO:0000256" key="10">
    <source>
        <dbReference type="RuleBase" id="RU003691"/>
    </source>
</evidence>
<dbReference type="InterPro" id="IPR023753">
    <property type="entry name" value="FAD/NAD-binding_dom"/>
</dbReference>
<accession>A0A0H3FZI3</accession>
<feature type="binding site" evidence="8">
    <location>
        <position position="52"/>
    </location>
    <ligand>
        <name>FAD</name>
        <dbReference type="ChEBI" id="CHEBI:57692"/>
    </ligand>
</feature>
<gene>
    <name evidence="13" type="ordered locus">Zmob_0123</name>
</gene>
<feature type="domain" description="FAD/NAD(P)-binding" evidence="12">
    <location>
        <begin position="6"/>
        <end position="319"/>
    </location>
</feature>
<dbReference type="HOGENOM" id="CLU_016755_2_1_5"/>
<dbReference type="PANTHER" id="PTHR42737">
    <property type="entry name" value="GLUTATHIONE REDUCTASE"/>
    <property type="match status" value="1"/>
</dbReference>
<dbReference type="Pfam" id="PF07992">
    <property type="entry name" value="Pyr_redox_2"/>
    <property type="match status" value="1"/>
</dbReference>
<keyword evidence="8" id="KW-0520">NAD</keyword>